<protein>
    <submittedName>
        <fullName evidence="2">Carotenoid biosynthesis protein</fullName>
    </submittedName>
</protein>
<reference evidence="2 3" key="1">
    <citation type="submission" date="2018-03" db="EMBL/GenBank/DDBJ databases">
        <authorList>
            <person name="Keele B.F."/>
        </authorList>
    </citation>
    <scope>NUCLEOTIDE SEQUENCE [LARGE SCALE GENOMIC DNA]</scope>
    <source>
        <strain evidence="2 3">YL28-9</strain>
    </source>
</reference>
<feature type="transmembrane region" description="Helical" evidence="1">
    <location>
        <begin position="174"/>
        <end position="191"/>
    </location>
</feature>
<feature type="transmembrane region" description="Helical" evidence="1">
    <location>
        <begin position="39"/>
        <end position="59"/>
    </location>
</feature>
<sequence>MEGKNDPVDLKAKKIAVAVIIIFHLVGLAGFLCGPLRPYFIQLVPFHLLLMFGVIVFSYRGPLNRLMLFVSGVFVSGFLVEVLGVYTGNIFGSYYYGRTLGLKVFAVPLLMGVNWVILIFSVAQMIRALGIRHSILASLLGAVLLTVLDFFLEPVAMALDFWHWNWSTVPLQNFIAWFVVSLILLKFCYATDLKQQKYVGATMFLAQLAFFAILRFALA</sequence>
<evidence type="ECO:0000313" key="3">
    <source>
        <dbReference type="Proteomes" id="UP000240912"/>
    </source>
</evidence>
<dbReference type="EMBL" id="PYLS01000001">
    <property type="protein sequence ID" value="PST84587.1"/>
    <property type="molecule type" value="Genomic_DNA"/>
</dbReference>
<dbReference type="RefSeq" id="WP_107212501.1">
    <property type="nucleotide sequence ID" value="NZ_KZ686268.1"/>
</dbReference>
<keyword evidence="1" id="KW-0472">Membrane</keyword>
<comment type="caution">
    <text evidence="2">The sequence shown here is derived from an EMBL/GenBank/DDBJ whole genome shotgun (WGS) entry which is preliminary data.</text>
</comment>
<feature type="transmembrane region" description="Helical" evidence="1">
    <location>
        <begin position="66"/>
        <end position="88"/>
    </location>
</feature>
<accession>A0A2T3HQC4</accession>
<evidence type="ECO:0000256" key="1">
    <source>
        <dbReference type="SAM" id="Phobius"/>
    </source>
</evidence>
<dbReference type="AlphaFoldDB" id="A0A2T3HQC4"/>
<feature type="transmembrane region" description="Helical" evidence="1">
    <location>
        <begin position="100"/>
        <end position="123"/>
    </location>
</feature>
<dbReference type="Pfam" id="PF04240">
    <property type="entry name" value="Caroten_synth"/>
    <property type="match status" value="1"/>
</dbReference>
<feature type="transmembrane region" description="Helical" evidence="1">
    <location>
        <begin position="198"/>
        <end position="218"/>
    </location>
</feature>
<keyword evidence="3" id="KW-1185">Reference proteome</keyword>
<gene>
    <name evidence="2" type="ORF">C7T94_00150</name>
</gene>
<dbReference type="Proteomes" id="UP000240912">
    <property type="component" value="Unassembled WGS sequence"/>
</dbReference>
<keyword evidence="1" id="KW-1133">Transmembrane helix</keyword>
<dbReference type="PANTHER" id="PTHR39419">
    <property type="entry name" value="SLL0814 PROTEIN"/>
    <property type="match status" value="1"/>
</dbReference>
<feature type="transmembrane region" description="Helical" evidence="1">
    <location>
        <begin position="12"/>
        <end position="33"/>
    </location>
</feature>
<keyword evidence="1" id="KW-0812">Transmembrane</keyword>
<name>A0A2T3HQC4_9SPHI</name>
<dbReference type="InterPro" id="IPR007354">
    <property type="entry name" value="CruF-like"/>
</dbReference>
<organism evidence="2 3">
    <name type="scientific">Pedobacter yulinensis</name>
    <dbReference type="NCBI Taxonomy" id="2126353"/>
    <lineage>
        <taxon>Bacteria</taxon>
        <taxon>Pseudomonadati</taxon>
        <taxon>Bacteroidota</taxon>
        <taxon>Sphingobacteriia</taxon>
        <taxon>Sphingobacteriales</taxon>
        <taxon>Sphingobacteriaceae</taxon>
        <taxon>Pedobacter</taxon>
    </lineage>
</organism>
<dbReference type="OrthoDB" id="9811293at2"/>
<feature type="transmembrane region" description="Helical" evidence="1">
    <location>
        <begin position="135"/>
        <end position="162"/>
    </location>
</feature>
<evidence type="ECO:0000313" key="2">
    <source>
        <dbReference type="EMBL" id="PST84587.1"/>
    </source>
</evidence>
<dbReference type="PANTHER" id="PTHR39419:SF1">
    <property type="entry name" value="SLL0814 PROTEIN"/>
    <property type="match status" value="1"/>
</dbReference>
<proteinExistence type="predicted"/>